<evidence type="ECO:0000259" key="6">
    <source>
        <dbReference type="PROSITE" id="PS50950"/>
    </source>
</evidence>
<evidence type="ECO:0000256" key="1">
    <source>
        <dbReference type="ARBA" id="ARBA00022723"/>
    </source>
</evidence>
<keyword evidence="3" id="KW-0862">Zinc</keyword>
<dbReference type="Ensembl" id="ENSSLUT00000043874.1">
    <property type="protein sequence ID" value="ENSSLUP00000042520.1"/>
    <property type="gene ID" value="ENSSLUG00000018889.1"/>
</dbReference>
<dbReference type="Gene3D" id="6.20.210.20">
    <property type="entry name" value="THAP domain"/>
    <property type="match status" value="1"/>
</dbReference>
<dbReference type="GO" id="GO:0008270">
    <property type="term" value="F:zinc ion binding"/>
    <property type="evidence" value="ECO:0007669"/>
    <property type="project" value="UniProtKB-KW"/>
</dbReference>
<proteinExistence type="predicted"/>
<evidence type="ECO:0000256" key="5">
    <source>
        <dbReference type="PROSITE-ProRule" id="PRU00309"/>
    </source>
</evidence>
<organism evidence="7 8">
    <name type="scientific">Sander lucioperca</name>
    <name type="common">Pike-perch</name>
    <name type="synonym">Perca lucioperca</name>
    <dbReference type="NCBI Taxonomy" id="283035"/>
    <lineage>
        <taxon>Eukaryota</taxon>
        <taxon>Metazoa</taxon>
        <taxon>Chordata</taxon>
        <taxon>Craniata</taxon>
        <taxon>Vertebrata</taxon>
        <taxon>Euteleostomi</taxon>
        <taxon>Actinopterygii</taxon>
        <taxon>Neopterygii</taxon>
        <taxon>Teleostei</taxon>
        <taxon>Neoteleostei</taxon>
        <taxon>Acanthomorphata</taxon>
        <taxon>Eupercaria</taxon>
        <taxon>Perciformes</taxon>
        <taxon>Percoidei</taxon>
        <taxon>Percidae</taxon>
        <taxon>Luciopercinae</taxon>
        <taxon>Sander</taxon>
    </lineage>
</organism>
<evidence type="ECO:0000313" key="7">
    <source>
        <dbReference type="Ensembl" id="ENSSLUP00000042520.1"/>
    </source>
</evidence>
<reference evidence="7" key="1">
    <citation type="submission" date="2025-08" db="UniProtKB">
        <authorList>
            <consortium name="Ensembl"/>
        </authorList>
    </citation>
    <scope>IDENTIFICATION</scope>
</reference>
<dbReference type="GeneTree" id="ENSGT00940000177500"/>
<protein>
    <recommendedName>
        <fullName evidence="6">THAP-type domain-containing protein</fullName>
    </recommendedName>
</protein>
<reference evidence="7" key="2">
    <citation type="submission" date="2025-09" db="UniProtKB">
        <authorList>
            <consortium name="Ensembl"/>
        </authorList>
    </citation>
    <scope>IDENTIFICATION</scope>
</reference>
<dbReference type="PROSITE" id="PS50950">
    <property type="entry name" value="ZF_THAP"/>
    <property type="match status" value="1"/>
</dbReference>
<dbReference type="AlphaFoldDB" id="A0A8C9ZPD3"/>
<dbReference type="Pfam" id="PF05485">
    <property type="entry name" value="THAP"/>
    <property type="match status" value="1"/>
</dbReference>
<keyword evidence="2 5" id="KW-0863">Zinc-finger</keyword>
<evidence type="ECO:0000256" key="4">
    <source>
        <dbReference type="ARBA" id="ARBA00023125"/>
    </source>
</evidence>
<dbReference type="PANTHER" id="PTHR46927:SF3">
    <property type="entry name" value="THAP-TYPE DOMAIN-CONTAINING PROTEIN"/>
    <property type="match status" value="1"/>
</dbReference>
<dbReference type="InterPro" id="IPR052224">
    <property type="entry name" value="THAP_domain_protein"/>
</dbReference>
<feature type="domain" description="THAP-type" evidence="6">
    <location>
        <begin position="1"/>
        <end position="94"/>
    </location>
</feature>
<evidence type="ECO:0000313" key="8">
    <source>
        <dbReference type="Proteomes" id="UP000694568"/>
    </source>
</evidence>
<dbReference type="SMART" id="SM00980">
    <property type="entry name" value="THAP"/>
    <property type="match status" value="1"/>
</dbReference>
<dbReference type="GO" id="GO:0003677">
    <property type="term" value="F:DNA binding"/>
    <property type="evidence" value="ECO:0007669"/>
    <property type="project" value="UniProtKB-UniRule"/>
</dbReference>
<name>A0A8C9ZPD3_SANLU</name>
<dbReference type="PANTHER" id="PTHR46927">
    <property type="entry name" value="AGAP005574-PA"/>
    <property type="match status" value="1"/>
</dbReference>
<keyword evidence="4 5" id="KW-0238">DNA-binding</keyword>
<sequence length="103" mass="11564">MAQATSKACSVPGCCCYSQKQPYLSFHSFPVDGEGRRRWVQAIRREEGPDFTIKTGSTYVCSRHFTLDDYVLGMNSPFSITIRRLRPDAVPSLSCWHEGGGTR</sequence>
<keyword evidence="1" id="KW-0479">Metal-binding</keyword>
<dbReference type="SUPFAM" id="SSF57716">
    <property type="entry name" value="Glucocorticoid receptor-like (DNA-binding domain)"/>
    <property type="match status" value="1"/>
</dbReference>
<evidence type="ECO:0000256" key="3">
    <source>
        <dbReference type="ARBA" id="ARBA00022833"/>
    </source>
</evidence>
<dbReference type="InterPro" id="IPR038441">
    <property type="entry name" value="THAP_Znf_sf"/>
</dbReference>
<dbReference type="Proteomes" id="UP000694568">
    <property type="component" value="Unplaced"/>
</dbReference>
<accession>A0A8C9ZPD3</accession>
<evidence type="ECO:0000256" key="2">
    <source>
        <dbReference type="ARBA" id="ARBA00022771"/>
    </source>
</evidence>
<keyword evidence="8" id="KW-1185">Reference proteome</keyword>
<dbReference type="SMART" id="SM00692">
    <property type="entry name" value="DM3"/>
    <property type="match status" value="1"/>
</dbReference>
<dbReference type="InterPro" id="IPR006612">
    <property type="entry name" value="THAP_Znf"/>
</dbReference>